<keyword evidence="2 6" id="KW-0812">Transmembrane</keyword>
<dbReference type="PROSITE" id="PS50850">
    <property type="entry name" value="MFS"/>
    <property type="match status" value="1"/>
</dbReference>
<gene>
    <name evidence="8" type="ORF">PROPAUS_1938</name>
</gene>
<keyword evidence="4 6" id="KW-0472">Membrane</keyword>
<evidence type="ECO:0000256" key="4">
    <source>
        <dbReference type="ARBA" id="ARBA00023136"/>
    </source>
</evidence>
<feature type="domain" description="Major facilitator superfamily (MFS) profile" evidence="7">
    <location>
        <begin position="252"/>
        <end position="441"/>
    </location>
</feature>
<dbReference type="GO" id="GO:0005886">
    <property type="term" value="C:plasma membrane"/>
    <property type="evidence" value="ECO:0007669"/>
    <property type="project" value="UniProtKB-SubCell"/>
</dbReference>
<dbReference type="GO" id="GO:0022857">
    <property type="term" value="F:transmembrane transporter activity"/>
    <property type="evidence" value="ECO:0007669"/>
    <property type="project" value="InterPro"/>
</dbReference>
<feature type="transmembrane region" description="Helical" evidence="6">
    <location>
        <begin position="47"/>
        <end position="66"/>
    </location>
</feature>
<dbReference type="EMBL" id="UNQJ01000015">
    <property type="protein sequence ID" value="SYZ33982.1"/>
    <property type="molecule type" value="Genomic_DNA"/>
</dbReference>
<name>A0A383S8V2_9ACTN</name>
<proteinExistence type="predicted"/>
<feature type="transmembrane region" description="Helical" evidence="6">
    <location>
        <begin position="210"/>
        <end position="232"/>
    </location>
</feature>
<feature type="transmembrane region" description="Helical" evidence="6">
    <location>
        <begin position="378"/>
        <end position="395"/>
    </location>
</feature>
<feature type="transmembrane region" description="Helical" evidence="6">
    <location>
        <begin position="290"/>
        <end position="310"/>
    </location>
</feature>
<keyword evidence="3 6" id="KW-1133">Transmembrane helix</keyword>
<feature type="transmembrane region" description="Helical" evidence="6">
    <location>
        <begin position="346"/>
        <end position="366"/>
    </location>
</feature>
<evidence type="ECO:0000256" key="2">
    <source>
        <dbReference type="ARBA" id="ARBA00022692"/>
    </source>
</evidence>
<dbReference type="InterPro" id="IPR020846">
    <property type="entry name" value="MFS_dom"/>
</dbReference>
<dbReference type="InterPro" id="IPR036259">
    <property type="entry name" value="MFS_trans_sf"/>
</dbReference>
<reference evidence="9" key="1">
    <citation type="submission" date="2018-08" db="EMBL/GenBank/DDBJ databases">
        <authorList>
            <person name="Hornung B."/>
        </authorList>
    </citation>
    <scope>NUCLEOTIDE SEQUENCE [LARGE SCALE GENOMIC DNA]</scope>
</reference>
<feature type="transmembrane region" description="Helical" evidence="6">
    <location>
        <begin position="78"/>
        <end position="98"/>
    </location>
</feature>
<sequence>MTDGEAGRKGRTVPDSRSTRTAESPSFASGDVQVGVVAFRCQRPIQVVLWIVFLVYLGQMSLNPVIAPLAREVGLAEWQIGVTISVAAVMVVLCSQFWGRRSQSWGSGRVLGIAMTLAALAMVAFTLVSWAGMRGTLPGGVLFALFVVLRGVCYGTAISAVLPTAQAHIAAVTAQGPERVRGMAGVGAAQSTAMVLGSAVGGLLAGIGLLLPIALVPVELMIGLLLVAWRLRRRSHAQLIAAPARISARDARVWPFLVAGFGMFTAFGFVQVIAGFLVQDRLGLDASRTGVVTGVVLLSAGLGMIVSQSVIVPRSRWLPVRLLRVGTLIAAVGFALMAAAGALWLLVVAVSLIGIGLGIATPGYTSGPSMLVGREEQGGLAGLLGAVSGLSYVLSPTASTVLYGISWLLPVLAGAAMMAAVWLFLLAHPRFREQVRAVPLA</sequence>
<dbReference type="Pfam" id="PF07690">
    <property type="entry name" value="MFS_1"/>
    <property type="match status" value="1"/>
</dbReference>
<dbReference type="InterPro" id="IPR011701">
    <property type="entry name" value="MFS"/>
</dbReference>
<dbReference type="Gene3D" id="1.20.1250.20">
    <property type="entry name" value="MFS general substrate transporter like domains"/>
    <property type="match status" value="1"/>
</dbReference>
<feature type="transmembrane region" description="Helical" evidence="6">
    <location>
        <begin position="401"/>
        <end position="426"/>
    </location>
</feature>
<feature type="region of interest" description="Disordered" evidence="5">
    <location>
        <begin position="1"/>
        <end position="26"/>
    </location>
</feature>
<feature type="transmembrane region" description="Helical" evidence="6">
    <location>
        <begin position="183"/>
        <end position="204"/>
    </location>
</feature>
<dbReference type="PANTHER" id="PTHR23546:SF1">
    <property type="entry name" value="MEMBRANE PROTEIN"/>
    <property type="match status" value="1"/>
</dbReference>
<evidence type="ECO:0000256" key="5">
    <source>
        <dbReference type="SAM" id="MobiDB-lite"/>
    </source>
</evidence>
<dbReference type="InterPro" id="IPR001958">
    <property type="entry name" value="Tet-R_TetA/multi-R_MdtG-like"/>
</dbReference>
<evidence type="ECO:0000313" key="9">
    <source>
        <dbReference type="Proteomes" id="UP000263928"/>
    </source>
</evidence>
<evidence type="ECO:0000259" key="7">
    <source>
        <dbReference type="PROSITE" id="PS50850"/>
    </source>
</evidence>
<feature type="transmembrane region" description="Helical" evidence="6">
    <location>
        <begin position="322"/>
        <end position="340"/>
    </location>
</feature>
<accession>A0A383S8V2</accession>
<dbReference type="PRINTS" id="PR01035">
    <property type="entry name" value="TCRTETA"/>
</dbReference>
<dbReference type="Proteomes" id="UP000263928">
    <property type="component" value="Unassembled WGS sequence"/>
</dbReference>
<feature type="compositionally biased region" description="Basic and acidic residues" evidence="5">
    <location>
        <begin position="1"/>
        <end position="20"/>
    </location>
</feature>
<comment type="subcellular location">
    <subcellularLocation>
        <location evidence="1">Cell membrane</location>
        <topology evidence="1">Multi-pass membrane protein</topology>
    </subcellularLocation>
</comment>
<evidence type="ECO:0000256" key="3">
    <source>
        <dbReference type="ARBA" id="ARBA00022989"/>
    </source>
</evidence>
<evidence type="ECO:0000256" key="6">
    <source>
        <dbReference type="SAM" id="Phobius"/>
    </source>
</evidence>
<keyword evidence="9" id="KW-1185">Reference proteome</keyword>
<organism evidence="8 9">
    <name type="scientific">Propionibacterium australiense</name>
    <dbReference type="NCBI Taxonomy" id="119981"/>
    <lineage>
        <taxon>Bacteria</taxon>
        <taxon>Bacillati</taxon>
        <taxon>Actinomycetota</taxon>
        <taxon>Actinomycetes</taxon>
        <taxon>Propionibacteriales</taxon>
        <taxon>Propionibacteriaceae</taxon>
        <taxon>Propionibacterium</taxon>
    </lineage>
</organism>
<feature type="transmembrane region" description="Helical" evidence="6">
    <location>
        <begin position="139"/>
        <end position="162"/>
    </location>
</feature>
<evidence type="ECO:0000313" key="8">
    <source>
        <dbReference type="EMBL" id="SYZ33982.1"/>
    </source>
</evidence>
<feature type="transmembrane region" description="Helical" evidence="6">
    <location>
        <begin position="253"/>
        <end position="278"/>
    </location>
</feature>
<protein>
    <submittedName>
        <fullName evidence="8">MFS transporter</fullName>
    </submittedName>
</protein>
<evidence type="ECO:0000256" key="1">
    <source>
        <dbReference type="ARBA" id="ARBA00004651"/>
    </source>
</evidence>
<dbReference type="PANTHER" id="PTHR23546">
    <property type="entry name" value="TRANSPORT PROTEIN"/>
    <property type="match status" value="1"/>
</dbReference>
<feature type="transmembrane region" description="Helical" evidence="6">
    <location>
        <begin position="110"/>
        <end position="133"/>
    </location>
</feature>
<dbReference type="AlphaFoldDB" id="A0A383S8V2"/>
<dbReference type="SUPFAM" id="SSF103473">
    <property type="entry name" value="MFS general substrate transporter"/>
    <property type="match status" value="1"/>
</dbReference>